<feature type="domain" description="Histidine kinase" evidence="19">
    <location>
        <begin position="204"/>
        <end position="421"/>
    </location>
</feature>
<dbReference type="InterPro" id="IPR035965">
    <property type="entry name" value="PAS-like_dom_sf"/>
</dbReference>
<keyword evidence="21" id="KW-1185">Reference proteome</keyword>
<dbReference type="InterPro" id="IPR036097">
    <property type="entry name" value="HisK_dim/P_sf"/>
</dbReference>
<keyword evidence="14 18" id="KW-1133">Transmembrane helix</keyword>
<evidence type="ECO:0000256" key="7">
    <source>
        <dbReference type="ARBA" id="ARBA00022553"/>
    </source>
</evidence>
<dbReference type="PRINTS" id="PR00344">
    <property type="entry name" value="BCTRLSENSOR"/>
</dbReference>
<accession>A0ABU6K077</accession>
<dbReference type="CDD" id="cd00130">
    <property type="entry name" value="PAS"/>
    <property type="match status" value="1"/>
</dbReference>
<dbReference type="EC" id="2.7.13.3" evidence="3"/>
<keyword evidence="10 18" id="KW-0812">Transmembrane</keyword>
<keyword evidence="12 20" id="KW-0418">Kinase</keyword>
<evidence type="ECO:0000256" key="18">
    <source>
        <dbReference type="SAM" id="Phobius"/>
    </source>
</evidence>
<dbReference type="InterPro" id="IPR050351">
    <property type="entry name" value="BphY/WalK/GraS-like"/>
</dbReference>
<dbReference type="Pfam" id="PF02518">
    <property type="entry name" value="HATPase_c"/>
    <property type="match status" value="1"/>
</dbReference>
<comment type="catalytic activity">
    <reaction evidence="1">
        <text>ATP + protein L-histidine = ADP + protein N-phospho-L-histidine.</text>
        <dbReference type="EC" id="2.7.13.3"/>
    </reaction>
</comment>
<dbReference type="Proteomes" id="UP001331561">
    <property type="component" value="Unassembled WGS sequence"/>
</dbReference>
<keyword evidence="15" id="KW-0902">Two-component regulatory system</keyword>
<keyword evidence="16 18" id="KW-0472">Membrane</keyword>
<reference evidence="20 21" key="1">
    <citation type="submission" date="2024-01" db="EMBL/GenBank/DDBJ databases">
        <title>Uliginosibacterium soil sp. nov.</title>
        <authorList>
            <person name="Lv Y."/>
        </authorList>
    </citation>
    <scope>NUCLEOTIDE SEQUENCE [LARGE SCALE GENOMIC DNA]</scope>
    <source>
        <strain evidence="20 21">H3</strain>
    </source>
</reference>
<evidence type="ECO:0000256" key="13">
    <source>
        <dbReference type="ARBA" id="ARBA00022840"/>
    </source>
</evidence>
<comment type="subcellular location">
    <subcellularLocation>
        <location evidence="2">Cell membrane</location>
    </subcellularLocation>
</comment>
<dbReference type="SUPFAM" id="SSF55785">
    <property type="entry name" value="PYP-like sensor domain (PAS domain)"/>
    <property type="match status" value="1"/>
</dbReference>
<dbReference type="PROSITE" id="PS50109">
    <property type="entry name" value="HIS_KIN"/>
    <property type="match status" value="1"/>
</dbReference>
<dbReference type="SUPFAM" id="SSF55874">
    <property type="entry name" value="ATPase domain of HSP90 chaperone/DNA topoisomerase II/histidine kinase"/>
    <property type="match status" value="1"/>
</dbReference>
<evidence type="ECO:0000256" key="4">
    <source>
        <dbReference type="ARBA" id="ARBA00019665"/>
    </source>
</evidence>
<keyword evidence="9" id="KW-0808">Transferase</keyword>
<dbReference type="CDD" id="cd00082">
    <property type="entry name" value="HisKA"/>
    <property type="match status" value="1"/>
</dbReference>
<comment type="caution">
    <text evidence="20">The sequence shown here is derived from an EMBL/GenBank/DDBJ whole genome shotgun (WGS) entry which is preliminary data.</text>
</comment>
<dbReference type="InterPro" id="IPR036890">
    <property type="entry name" value="HATPase_C_sf"/>
</dbReference>
<dbReference type="Gene3D" id="1.10.287.130">
    <property type="match status" value="1"/>
</dbReference>
<dbReference type="Gene3D" id="3.30.565.10">
    <property type="entry name" value="Histidine kinase-like ATPase, C-terminal domain"/>
    <property type="match status" value="1"/>
</dbReference>
<evidence type="ECO:0000313" key="20">
    <source>
        <dbReference type="EMBL" id="MEC5385178.1"/>
    </source>
</evidence>
<dbReference type="SMART" id="SM00091">
    <property type="entry name" value="PAS"/>
    <property type="match status" value="1"/>
</dbReference>
<dbReference type="InterPro" id="IPR021766">
    <property type="entry name" value="PhoR_N"/>
</dbReference>
<evidence type="ECO:0000256" key="15">
    <source>
        <dbReference type="ARBA" id="ARBA00023012"/>
    </source>
</evidence>
<dbReference type="InterPro" id="IPR003661">
    <property type="entry name" value="HisK_dim/P_dom"/>
</dbReference>
<dbReference type="EMBL" id="JAYXHS010000001">
    <property type="protein sequence ID" value="MEC5385178.1"/>
    <property type="molecule type" value="Genomic_DNA"/>
</dbReference>
<dbReference type="Pfam" id="PF00512">
    <property type="entry name" value="HisKA"/>
    <property type="match status" value="1"/>
</dbReference>
<dbReference type="InterPro" id="IPR014310">
    <property type="entry name" value="Sig_transdc_His_kinase_PhoR"/>
</dbReference>
<name>A0ABU6K077_9RHOO</name>
<evidence type="ECO:0000256" key="17">
    <source>
        <dbReference type="ARBA" id="ARBA00025207"/>
    </source>
</evidence>
<evidence type="ECO:0000256" key="5">
    <source>
        <dbReference type="ARBA" id="ARBA00022448"/>
    </source>
</evidence>
<dbReference type="SMART" id="SM00388">
    <property type="entry name" value="HisKA"/>
    <property type="match status" value="1"/>
</dbReference>
<evidence type="ECO:0000256" key="8">
    <source>
        <dbReference type="ARBA" id="ARBA00022592"/>
    </source>
</evidence>
<dbReference type="Pfam" id="PF13188">
    <property type="entry name" value="PAS_8"/>
    <property type="match status" value="1"/>
</dbReference>
<keyword evidence="6" id="KW-1003">Cell membrane</keyword>
<dbReference type="PANTHER" id="PTHR45453:SF1">
    <property type="entry name" value="PHOSPHATE REGULON SENSOR PROTEIN PHOR"/>
    <property type="match status" value="1"/>
</dbReference>
<dbReference type="SMART" id="SM00387">
    <property type="entry name" value="HATPase_c"/>
    <property type="match status" value="1"/>
</dbReference>
<dbReference type="InterPro" id="IPR004358">
    <property type="entry name" value="Sig_transdc_His_kin-like_C"/>
</dbReference>
<dbReference type="GO" id="GO:0016301">
    <property type="term" value="F:kinase activity"/>
    <property type="evidence" value="ECO:0007669"/>
    <property type="project" value="UniProtKB-KW"/>
</dbReference>
<organism evidence="20 21">
    <name type="scientific">Uliginosibacterium silvisoli</name>
    <dbReference type="NCBI Taxonomy" id="3114758"/>
    <lineage>
        <taxon>Bacteria</taxon>
        <taxon>Pseudomonadati</taxon>
        <taxon>Pseudomonadota</taxon>
        <taxon>Betaproteobacteria</taxon>
        <taxon>Rhodocyclales</taxon>
        <taxon>Zoogloeaceae</taxon>
        <taxon>Uliginosibacterium</taxon>
    </lineage>
</organism>
<keyword evidence="7" id="KW-0597">Phosphoprotein</keyword>
<dbReference type="InterPro" id="IPR000014">
    <property type="entry name" value="PAS"/>
</dbReference>
<evidence type="ECO:0000313" key="21">
    <source>
        <dbReference type="Proteomes" id="UP001331561"/>
    </source>
</evidence>
<evidence type="ECO:0000256" key="11">
    <source>
        <dbReference type="ARBA" id="ARBA00022741"/>
    </source>
</evidence>
<proteinExistence type="predicted"/>
<evidence type="ECO:0000256" key="14">
    <source>
        <dbReference type="ARBA" id="ARBA00022989"/>
    </source>
</evidence>
<evidence type="ECO:0000256" key="6">
    <source>
        <dbReference type="ARBA" id="ARBA00022475"/>
    </source>
</evidence>
<evidence type="ECO:0000256" key="3">
    <source>
        <dbReference type="ARBA" id="ARBA00012438"/>
    </source>
</evidence>
<sequence length="432" mass="47902">MGFLSGLFIAAGFVWAFFGGLAAALVTCFGLLAIIVYHLRNLGKLMNWAREPLGTPTPHAWGTWDHVFAALSRHSRVAYDQRERLSQTLARFREAAQAMPDGVIYLTRQNTIEWVNVAAQHHFGLDATRDVGTAISNLVRQPDFVGYVERGEYQEPLVFKPVRNDSLTLSMQIVPFGEDLKMLLSRDISQLEKLENMRRDFVANVSHELKTPLTVVSGFVEMLHDGLEDFSADDARRYLNLASEQAVRMQRLIEDLLALSALETGAPMPVEDKVDVHGLLRSVAQEAELLSAGRHRVTVKRGAGATLIGSQKEIHSVLANLASNAVRYTPEGGEICLIWQTTHEGAELAVQDNGPGIEAQHLPRLTERFYRVDRGRSRESGGTGLGLAIVKHVMTRHQGTLEIQSEPGRGSRFAAHFPARRVIKLETEKAGE</sequence>
<dbReference type="Pfam" id="PF11808">
    <property type="entry name" value="PhoR"/>
    <property type="match status" value="1"/>
</dbReference>
<dbReference type="Gene3D" id="3.30.450.20">
    <property type="entry name" value="PAS domain"/>
    <property type="match status" value="1"/>
</dbReference>
<keyword evidence="5" id="KW-0813">Transport</keyword>
<evidence type="ECO:0000256" key="2">
    <source>
        <dbReference type="ARBA" id="ARBA00004236"/>
    </source>
</evidence>
<evidence type="ECO:0000256" key="9">
    <source>
        <dbReference type="ARBA" id="ARBA00022679"/>
    </source>
</evidence>
<evidence type="ECO:0000259" key="19">
    <source>
        <dbReference type="PROSITE" id="PS50109"/>
    </source>
</evidence>
<keyword evidence="11" id="KW-0547">Nucleotide-binding</keyword>
<dbReference type="InterPro" id="IPR003594">
    <property type="entry name" value="HATPase_dom"/>
</dbReference>
<comment type="function">
    <text evidence="17">Member of the two-component regulatory system PhoR/PhoB involved in the phosphate regulon genes expression. PhoR may function as a membrane-associated protein kinase that phosphorylates PhoB in response to environmental signals.</text>
</comment>
<gene>
    <name evidence="20" type="primary">phoR</name>
    <name evidence="20" type="ORF">VVD49_05550</name>
</gene>
<evidence type="ECO:0000256" key="1">
    <source>
        <dbReference type="ARBA" id="ARBA00000085"/>
    </source>
</evidence>
<keyword evidence="8" id="KW-0592">Phosphate transport</keyword>
<feature type="transmembrane region" description="Helical" evidence="18">
    <location>
        <begin position="6"/>
        <end position="37"/>
    </location>
</feature>
<dbReference type="PANTHER" id="PTHR45453">
    <property type="entry name" value="PHOSPHATE REGULON SENSOR PROTEIN PHOR"/>
    <property type="match status" value="1"/>
</dbReference>
<protein>
    <recommendedName>
        <fullName evidence="4">Phosphate regulon sensor protein PhoR</fullName>
        <ecNumber evidence="3">2.7.13.3</ecNumber>
    </recommendedName>
</protein>
<evidence type="ECO:0000256" key="10">
    <source>
        <dbReference type="ARBA" id="ARBA00022692"/>
    </source>
</evidence>
<dbReference type="InterPro" id="IPR005467">
    <property type="entry name" value="His_kinase_dom"/>
</dbReference>
<dbReference type="NCBIfam" id="TIGR02966">
    <property type="entry name" value="phoR_proteo"/>
    <property type="match status" value="1"/>
</dbReference>
<evidence type="ECO:0000256" key="16">
    <source>
        <dbReference type="ARBA" id="ARBA00023136"/>
    </source>
</evidence>
<dbReference type="SUPFAM" id="SSF47384">
    <property type="entry name" value="Homodimeric domain of signal transducing histidine kinase"/>
    <property type="match status" value="1"/>
</dbReference>
<evidence type="ECO:0000256" key="12">
    <source>
        <dbReference type="ARBA" id="ARBA00022777"/>
    </source>
</evidence>
<keyword evidence="13" id="KW-0067">ATP-binding</keyword>